<dbReference type="AlphaFoldDB" id="A0A3L8PJY0"/>
<dbReference type="Pfam" id="PF18598">
    <property type="entry name" value="TetR_C_36"/>
    <property type="match status" value="1"/>
</dbReference>
<evidence type="ECO:0000259" key="1">
    <source>
        <dbReference type="Pfam" id="PF18598"/>
    </source>
</evidence>
<comment type="caution">
    <text evidence="2">The sequence shown here is derived from an EMBL/GenBank/DDBJ whole genome shotgun (WGS) entry which is preliminary data.</text>
</comment>
<sequence length="78" mass="8782">MRLMTLGTFAYHPRLVNLIKGFLAEDLAEHRVRSSLSLDDLAYATVRISDSYHYLPTITGQLPDPEGAERVLGELLRP</sequence>
<proteinExistence type="predicted"/>
<dbReference type="Proteomes" id="UP000282515">
    <property type="component" value="Unassembled WGS sequence"/>
</dbReference>
<name>A0A3L8PJY0_9ACTN</name>
<feature type="domain" description="QsdR TetR regulatory C-terminal" evidence="1">
    <location>
        <begin position="1"/>
        <end position="77"/>
    </location>
</feature>
<evidence type="ECO:0000313" key="3">
    <source>
        <dbReference type="Proteomes" id="UP000282515"/>
    </source>
</evidence>
<gene>
    <name evidence="2" type="ORF">D9V41_09310</name>
</gene>
<dbReference type="InterPro" id="IPR041485">
    <property type="entry name" value="TetR_C_36"/>
</dbReference>
<accession>A0A3L8PJY0</accession>
<reference evidence="2 3" key="1">
    <citation type="submission" date="2018-10" db="EMBL/GenBank/DDBJ databases">
        <title>Aeromicrobium sp. 9W16Y-2 whole genome shotgun sequence.</title>
        <authorList>
            <person name="Li F."/>
        </authorList>
    </citation>
    <scope>NUCLEOTIDE SEQUENCE [LARGE SCALE GENOMIC DNA]</scope>
    <source>
        <strain evidence="2 3">9W16Y-2</strain>
    </source>
</reference>
<protein>
    <recommendedName>
        <fullName evidence="1">QsdR TetR regulatory C-terminal domain-containing protein</fullName>
    </recommendedName>
</protein>
<evidence type="ECO:0000313" key="2">
    <source>
        <dbReference type="EMBL" id="RLV55657.1"/>
    </source>
</evidence>
<keyword evidence="3" id="KW-1185">Reference proteome</keyword>
<organism evidence="2 3">
    <name type="scientific">Aeromicrobium phragmitis</name>
    <dbReference type="NCBI Taxonomy" id="2478914"/>
    <lineage>
        <taxon>Bacteria</taxon>
        <taxon>Bacillati</taxon>
        <taxon>Actinomycetota</taxon>
        <taxon>Actinomycetes</taxon>
        <taxon>Propionibacteriales</taxon>
        <taxon>Nocardioidaceae</taxon>
        <taxon>Aeromicrobium</taxon>
    </lineage>
</organism>
<dbReference type="EMBL" id="RDBF01000006">
    <property type="protein sequence ID" value="RLV55657.1"/>
    <property type="molecule type" value="Genomic_DNA"/>
</dbReference>